<evidence type="ECO:0000313" key="2">
    <source>
        <dbReference type="Proteomes" id="UP001164250"/>
    </source>
</evidence>
<evidence type="ECO:0000313" key="1">
    <source>
        <dbReference type="EMBL" id="KAJ0094425.1"/>
    </source>
</evidence>
<proteinExistence type="predicted"/>
<accession>A0ACC1B636</accession>
<protein>
    <submittedName>
        <fullName evidence="1">Uncharacterized protein</fullName>
    </submittedName>
</protein>
<organism evidence="1 2">
    <name type="scientific">Pistacia atlantica</name>
    <dbReference type="NCBI Taxonomy" id="434234"/>
    <lineage>
        <taxon>Eukaryota</taxon>
        <taxon>Viridiplantae</taxon>
        <taxon>Streptophyta</taxon>
        <taxon>Embryophyta</taxon>
        <taxon>Tracheophyta</taxon>
        <taxon>Spermatophyta</taxon>
        <taxon>Magnoliopsida</taxon>
        <taxon>eudicotyledons</taxon>
        <taxon>Gunneridae</taxon>
        <taxon>Pentapetalae</taxon>
        <taxon>rosids</taxon>
        <taxon>malvids</taxon>
        <taxon>Sapindales</taxon>
        <taxon>Anacardiaceae</taxon>
        <taxon>Pistacia</taxon>
    </lineage>
</organism>
<reference evidence="2" key="1">
    <citation type="journal article" date="2023" name="G3 (Bethesda)">
        <title>Genome assembly and association tests identify interacting loci associated with vigor, precocity, and sex in interspecific pistachio rootstocks.</title>
        <authorList>
            <person name="Palmer W."/>
            <person name="Jacygrad E."/>
            <person name="Sagayaradj S."/>
            <person name="Cavanaugh K."/>
            <person name="Han R."/>
            <person name="Bertier L."/>
            <person name="Beede B."/>
            <person name="Kafkas S."/>
            <person name="Golino D."/>
            <person name="Preece J."/>
            <person name="Michelmore R."/>
        </authorList>
    </citation>
    <scope>NUCLEOTIDE SEQUENCE [LARGE SCALE GENOMIC DNA]</scope>
</reference>
<keyword evidence="2" id="KW-1185">Reference proteome</keyword>
<dbReference type="EMBL" id="CM047902">
    <property type="protein sequence ID" value="KAJ0094425.1"/>
    <property type="molecule type" value="Genomic_DNA"/>
</dbReference>
<name>A0ACC1B636_9ROSI</name>
<gene>
    <name evidence="1" type="ORF">Patl1_16661</name>
</gene>
<sequence length="66" mass="7748">MGVMLMMVVRMTGMRVVKGIAYERFMEDLRRTINKDANICPLEIKVLLPLEREKRVHSQVHRTHIG</sequence>
<dbReference type="Proteomes" id="UP001164250">
    <property type="component" value="Chromosome 6"/>
</dbReference>
<comment type="caution">
    <text evidence="1">The sequence shown here is derived from an EMBL/GenBank/DDBJ whole genome shotgun (WGS) entry which is preliminary data.</text>
</comment>